<dbReference type="PANTHER" id="PTHR44846:SF1">
    <property type="entry name" value="MANNOSYL-D-GLYCERATE TRANSPORT_METABOLISM SYSTEM REPRESSOR MNGR-RELATED"/>
    <property type="match status" value="1"/>
</dbReference>
<evidence type="ECO:0000313" key="6">
    <source>
        <dbReference type="Proteomes" id="UP001055167"/>
    </source>
</evidence>
<dbReference type="Pfam" id="PF07702">
    <property type="entry name" value="UTRA"/>
    <property type="match status" value="1"/>
</dbReference>
<dbReference type="PANTHER" id="PTHR44846">
    <property type="entry name" value="MANNOSYL-D-GLYCERATE TRANSPORT/METABOLISM SYSTEM REPRESSOR MNGR-RELATED"/>
    <property type="match status" value="1"/>
</dbReference>
<dbReference type="CDD" id="cd07377">
    <property type="entry name" value="WHTH_GntR"/>
    <property type="match status" value="1"/>
</dbReference>
<dbReference type="SUPFAM" id="SSF46785">
    <property type="entry name" value="Winged helix' DNA-binding domain"/>
    <property type="match status" value="1"/>
</dbReference>
<dbReference type="InterPro" id="IPR036388">
    <property type="entry name" value="WH-like_DNA-bd_sf"/>
</dbReference>
<gene>
    <name evidence="5" type="primary">nagR_3</name>
    <name evidence="5" type="ORF">OPKNFCMD_4904</name>
</gene>
<keyword evidence="6" id="KW-1185">Reference proteome</keyword>
<reference evidence="5" key="2">
    <citation type="submission" date="2021-08" db="EMBL/GenBank/DDBJ databases">
        <authorList>
            <person name="Tani A."/>
            <person name="Ola A."/>
            <person name="Ogura Y."/>
            <person name="Katsura K."/>
            <person name="Hayashi T."/>
        </authorList>
    </citation>
    <scope>NUCLEOTIDE SEQUENCE</scope>
    <source>
        <strain evidence="5">KCTC 52305</strain>
    </source>
</reference>
<evidence type="ECO:0000313" key="5">
    <source>
        <dbReference type="EMBL" id="GJD52142.1"/>
    </source>
</evidence>
<dbReference type="RefSeq" id="WP_128561692.1">
    <property type="nucleotide sequence ID" value="NZ_BPQH01000017.1"/>
</dbReference>
<dbReference type="SMART" id="SM00345">
    <property type="entry name" value="HTH_GNTR"/>
    <property type="match status" value="1"/>
</dbReference>
<dbReference type="Pfam" id="PF00392">
    <property type="entry name" value="GntR"/>
    <property type="match status" value="1"/>
</dbReference>
<evidence type="ECO:0000259" key="4">
    <source>
        <dbReference type="PROSITE" id="PS50949"/>
    </source>
</evidence>
<dbReference type="PROSITE" id="PS50949">
    <property type="entry name" value="HTH_GNTR"/>
    <property type="match status" value="1"/>
</dbReference>
<dbReference type="InterPro" id="IPR050679">
    <property type="entry name" value="Bact_HTH_transcr_reg"/>
</dbReference>
<sequence>MSLITPQPRYLQLAQTLISEIETGRYPVGGLMPTELALCEQFGASRFTVREAVKRLVELGLVSRQAGVGTRVLSTRARTAYRQVMQGMADLQQYTAETELEIVDVEMAPLDREIAALAQAPAGQSWLHVRGLRHLEGAPAPPLCASDIYIHPAFRSVRQLGGRSTVPVYVRIEEQFGETVSEVQQQIRAVPLSPEQARRLDAEAGSPALWVCRLYLNRRGEVIEVAISTHPADRFSYSEVFRRERPGARGGGEAGDEA</sequence>
<feature type="domain" description="HTH gntR-type" evidence="4">
    <location>
        <begin position="7"/>
        <end position="75"/>
    </location>
</feature>
<dbReference type="InterPro" id="IPR036390">
    <property type="entry name" value="WH_DNA-bd_sf"/>
</dbReference>
<evidence type="ECO:0000256" key="1">
    <source>
        <dbReference type="ARBA" id="ARBA00023015"/>
    </source>
</evidence>
<evidence type="ECO:0000256" key="2">
    <source>
        <dbReference type="ARBA" id="ARBA00023125"/>
    </source>
</evidence>
<accession>A0ABQ4R3Z2</accession>
<keyword evidence="3" id="KW-0804">Transcription</keyword>
<dbReference type="PRINTS" id="PR00035">
    <property type="entry name" value="HTHGNTR"/>
</dbReference>
<dbReference type="Proteomes" id="UP001055167">
    <property type="component" value="Unassembled WGS sequence"/>
</dbReference>
<organism evidence="5 6">
    <name type="scientific">Methylobacterium crusticola</name>
    <dbReference type="NCBI Taxonomy" id="1697972"/>
    <lineage>
        <taxon>Bacteria</taxon>
        <taxon>Pseudomonadati</taxon>
        <taxon>Pseudomonadota</taxon>
        <taxon>Alphaproteobacteria</taxon>
        <taxon>Hyphomicrobiales</taxon>
        <taxon>Methylobacteriaceae</taxon>
        <taxon>Methylobacterium</taxon>
    </lineage>
</organism>
<name>A0ABQ4R3Z2_9HYPH</name>
<comment type="caution">
    <text evidence="5">The sequence shown here is derived from an EMBL/GenBank/DDBJ whole genome shotgun (WGS) entry which is preliminary data.</text>
</comment>
<dbReference type="SUPFAM" id="SSF64288">
    <property type="entry name" value="Chorismate lyase-like"/>
    <property type="match status" value="1"/>
</dbReference>
<evidence type="ECO:0000256" key="3">
    <source>
        <dbReference type="ARBA" id="ARBA00023163"/>
    </source>
</evidence>
<keyword evidence="2" id="KW-0238">DNA-binding</keyword>
<dbReference type="InterPro" id="IPR011663">
    <property type="entry name" value="UTRA"/>
</dbReference>
<protein>
    <submittedName>
        <fullName evidence="5">HTH-type transcriptional repressor NagR</fullName>
    </submittedName>
</protein>
<dbReference type="Gene3D" id="1.10.10.10">
    <property type="entry name" value="Winged helix-like DNA-binding domain superfamily/Winged helix DNA-binding domain"/>
    <property type="match status" value="1"/>
</dbReference>
<dbReference type="SMART" id="SM00866">
    <property type="entry name" value="UTRA"/>
    <property type="match status" value="1"/>
</dbReference>
<dbReference type="EMBL" id="BPQH01000017">
    <property type="protein sequence ID" value="GJD52142.1"/>
    <property type="molecule type" value="Genomic_DNA"/>
</dbReference>
<dbReference type="Gene3D" id="3.40.1410.10">
    <property type="entry name" value="Chorismate lyase-like"/>
    <property type="match status" value="1"/>
</dbReference>
<dbReference type="InterPro" id="IPR028978">
    <property type="entry name" value="Chorismate_lyase_/UTRA_dom_sf"/>
</dbReference>
<dbReference type="InterPro" id="IPR000524">
    <property type="entry name" value="Tscrpt_reg_HTH_GntR"/>
</dbReference>
<reference evidence="5" key="1">
    <citation type="journal article" date="2021" name="Front. Microbiol.">
        <title>Comprehensive Comparative Genomics and Phenotyping of Methylobacterium Species.</title>
        <authorList>
            <person name="Alessa O."/>
            <person name="Ogura Y."/>
            <person name="Fujitani Y."/>
            <person name="Takami H."/>
            <person name="Hayashi T."/>
            <person name="Sahin N."/>
            <person name="Tani A."/>
        </authorList>
    </citation>
    <scope>NUCLEOTIDE SEQUENCE</scope>
    <source>
        <strain evidence="5">KCTC 52305</strain>
    </source>
</reference>
<keyword evidence="1" id="KW-0805">Transcription regulation</keyword>
<proteinExistence type="predicted"/>